<dbReference type="Pfam" id="PF13439">
    <property type="entry name" value="Glyco_transf_4"/>
    <property type="match status" value="1"/>
</dbReference>
<dbReference type="Gene3D" id="3.40.50.2000">
    <property type="entry name" value="Glycogen Phosphorylase B"/>
    <property type="match status" value="2"/>
</dbReference>
<dbReference type="InterPro" id="IPR028098">
    <property type="entry name" value="Glyco_trans_4-like_N"/>
</dbReference>
<dbReference type="OrthoDB" id="9809227at2"/>
<keyword evidence="3 5" id="KW-0808">Transferase</keyword>
<sequence length="368" mass="40659">MRVVGDVAYLLPVGGIEICTLEDTAALAARGHRVDLFFGLEGEQRRLFEQAGVGLHGPVSFKLTRRTPIRDLLGFLPAIRTVRRLKPDVIWLSRAEHVVWARLLAFAAGVELVTHLHHAPSSPRTRWLTKGVARFLAVSEFTRQQWIAAGVPGDRIEVVHNALPPGRYPVGGEEEQRAARASLGLPTTGRVITFYGRFSEEKGLPTVLEAFRRIERDDVHLLLAGFYPPQVDTSEVRRAVESLDPARVTVVGPESDVIPFLHAADVVVTPSWVDEAFGRTIVEGMSTGRPVIGARVGAVPELLEGGMERLLVPKQDADALLVAIEAVIDWRDAEPELGARCSAWVEERFPYAQHLERVESVLQHFVRG</sequence>
<comment type="caution">
    <text evidence="5">The sequence shown here is derived from an EMBL/GenBank/DDBJ whole genome shotgun (WGS) entry which is preliminary data.</text>
</comment>
<dbReference type="Proteomes" id="UP000295344">
    <property type="component" value="Unassembled WGS sequence"/>
</dbReference>
<keyword evidence="2" id="KW-0328">Glycosyltransferase</keyword>
<evidence type="ECO:0000256" key="2">
    <source>
        <dbReference type="ARBA" id="ARBA00022676"/>
    </source>
</evidence>
<evidence type="ECO:0000256" key="1">
    <source>
        <dbReference type="ARBA" id="ARBA00009481"/>
    </source>
</evidence>
<dbReference type="RefSeq" id="WP_133767549.1">
    <property type="nucleotide sequence ID" value="NZ_BAAARP010000001.1"/>
</dbReference>
<reference evidence="5 6" key="1">
    <citation type="submission" date="2019-03" db="EMBL/GenBank/DDBJ databases">
        <title>Genomic Encyclopedia of Archaeal and Bacterial Type Strains, Phase II (KMG-II): from individual species to whole genera.</title>
        <authorList>
            <person name="Goeker M."/>
        </authorList>
    </citation>
    <scope>NUCLEOTIDE SEQUENCE [LARGE SCALE GENOMIC DNA]</scope>
    <source>
        <strain evidence="5 6">DSM 24782</strain>
    </source>
</reference>
<name>A0A4R7FEM1_9MICO</name>
<dbReference type="AlphaFoldDB" id="A0A4R7FEM1"/>
<evidence type="ECO:0000313" key="5">
    <source>
        <dbReference type="EMBL" id="TDS74886.1"/>
    </source>
</evidence>
<dbReference type="GO" id="GO:0016757">
    <property type="term" value="F:glycosyltransferase activity"/>
    <property type="evidence" value="ECO:0007669"/>
    <property type="project" value="UniProtKB-KW"/>
</dbReference>
<evidence type="ECO:0000256" key="3">
    <source>
        <dbReference type="ARBA" id="ARBA00022679"/>
    </source>
</evidence>
<comment type="similarity">
    <text evidence="1">Belongs to the glycosyltransferase group 1 family. Glycosyltransferase 4 subfamily.</text>
</comment>
<dbReference type="PANTHER" id="PTHR12526:SF640">
    <property type="entry name" value="COLANIC ACID BIOSYNTHESIS GLYCOSYLTRANSFERASE WCAL-RELATED"/>
    <property type="match status" value="1"/>
</dbReference>
<dbReference type="Pfam" id="PF13692">
    <property type="entry name" value="Glyco_trans_1_4"/>
    <property type="match status" value="1"/>
</dbReference>
<evidence type="ECO:0000259" key="4">
    <source>
        <dbReference type="Pfam" id="PF13439"/>
    </source>
</evidence>
<accession>A0A4R7FEM1</accession>
<gene>
    <name evidence="5" type="ORF">CLV52_3408</name>
</gene>
<dbReference type="PANTHER" id="PTHR12526">
    <property type="entry name" value="GLYCOSYLTRANSFERASE"/>
    <property type="match status" value="1"/>
</dbReference>
<dbReference type="EMBL" id="SOAM01000004">
    <property type="protein sequence ID" value="TDS74886.1"/>
    <property type="molecule type" value="Genomic_DNA"/>
</dbReference>
<dbReference type="SUPFAM" id="SSF53756">
    <property type="entry name" value="UDP-Glycosyltransferase/glycogen phosphorylase"/>
    <property type="match status" value="1"/>
</dbReference>
<protein>
    <submittedName>
        <fullName evidence="5">Glycosyltransferase involved in cell wall biosynthesis</fullName>
    </submittedName>
</protein>
<dbReference type="CDD" id="cd03801">
    <property type="entry name" value="GT4_PimA-like"/>
    <property type="match status" value="1"/>
</dbReference>
<proteinExistence type="inferred from homology"/>
<organism evidence="5 6">
    <name type="scientific">Amnibacterium kyonggiense</name>
    <dbReference type="NCBI Taxonomy" id="595671"/>
    <lineage>
        <taxon>Bacteria</taxon>
        <taxon>Bacillati</taxon>
        <taxon>Actinomycetota</taxon>
        <taxon>Actinomycetes</taxon>
        <taxon>Micrococcales</taxon>
        <taxon>Microbacteriaceae</taxon>
        <taxon>Amnibacterium</taxon>
    </lineage>
</organism>
<keyword evidence="6" id="KW-1185">Reference proteome</keyword>
<feature type="domain" description="Glycosyltransferase subfamily 4-like N-terminal" evidence="4">
    <location>
        <begin position="13"/>
        <end position="164"/>
    </location>
</feature>
<evidence type="ECO:0000313" key="6">
    <source>
        <dbReference type="Proteomes" id="UP000295344"/>
    </source>
</evidence>